<dbReference type="InterPro" id="IPR001845">
    <property type="entry name" value="HTH_ArsR_DNA-bd_dom"/>
</dbReference>
<dbReference type="SMART" id="SM00418">
    <property type="entry name" value="HTH_ARSR"/>
    <property type="match status" value="1"/>
</dbReference>
<dbReference type="Pfam" id="PF01022">
    <property type="entry name" value="HTH_5"/>
    <property type="match status" value="1"/>
</dbReference>
<dbReference type="PANTHER" id="PTHR33154:SF12">
    <property type="entry name" value="TRANSCRIPTIONAL REGULATORY PROTEIN"/>
    <property type="match status" value="1"/>
</dbReference>
<dbReference type="OrthoDB" id="9798835at2"/>
<dbReference type="RefSeq" id="WP_127082456.1">
    <property type="nucleotide sequence ID" value="NZ_RSCL01000009.1"/>
</dbReference>
<dbReference type="GO" id="GO:0003700">
    <property type="term" value="F:DNA-binding transcription factor activity"/>
    <property type="evidence" value="ECO:0007669"/>
    <property type="project" value="InterPro"/>
</dbReference>
<sequence>MRFLYHPDQKDMTLAGVLYALGDPVRLEIVRQLAVTGEQCCAGFDFAIAKSTMSNHFKILRESGVVLTRKEGTQHINTLRRNDLEVLFPGLLDAVLRSALPLEFTTTDREASREPAIASSN</sequence>
<dbReference type="PANTHER" id="PTHR33154">
    <property type="entry name" value="TRANSCRIPTIONAL REGULATOR, ARSR FAMILY"/>
    <property type="match status" value="1"/>
</dbReference>
<dbReference type="Gene3D" id="1.10.10.10">
    <property type="entry name" value="Winged helix-like DNA-binding domain superfamily/Winged helix DNA-binding domain"/>
    <property type="match status" value="1"/>
</dbReference>
<dbReference type="InterPro" id="IPR051081">
    <property type="entry name" value="HTH_MetalResp_TranReg"/>
</dbReference>
<keyword evidence="3" id="KW-0804">Transcription</keyword>
<evidence type="ECO:0000256" key="1">
    <source>
        <dbReference type="ARBA" id="ARBA00023015"/>
    </source>
</evidence>
<reference evidence="5" key="2">
    <citation type="journal article" date="2019" name="Genome Biol. Evol.">
        <title>Day and night: Metabolic profiles and evolutionary relationships of six axenic non-marine cyanobacteria.</title>
        <authorList>
            <person name="Will S.E."/>
            <person name="Henke P."/>
            <person name="Boedeker C."/>
            <person name="Huang S."/>
            <person name="Brinkmann H."/>
            <person name="Rohde M."/>
            <person name="Jarek M."/>
            <person name="Friedl T."/>
            <person name="Seufert S."/>
            <person name="Schumacher M."/>
            <person name="Overmann J."/>
            <person name="Neumann-Schaal M."/>
            <person name="Petersen J."/>
        </authorList>
    </citation>
    <scope>NUCLEOTIDE SEQUENCE [LARGE SCALE GENOMIC DNA]</scope>
    <source>
        <strain evidence="5">PCC 7102</strain>
    </source>
</reference>
<feature type="domain" description="HTH arsR-type" evidence="4">
    <location>
        <begin position="6"/>
        <end position="99"/>
    </location>
</feature>
<keyword evidence="6" id="KW-1185">Reference proteome</keyword>
<gene>
    <name evidence="5" type="ORF">DSM106972_040370</name>
</gene>
<dbReference type="PRINTS" id="PR00778">
    <property type="entry name" value="HTHARSR"/>
</dbReference>
<dbReference type="SUPFAM" id="SSF46785">
    <property type="entry name" value="Winged helix' DNA-binding domain"/>
    <property type="match status" value="1"/>
</dbReference>
<dbReference type="InterPro" id="IPR011991">
    <property type="entry name" value="ArsR-like_HTH"/>
</dbReference>
<evidence type="ECO:0000256" key="2">
    <source>
        <dbReference type="ARBA" id="ARBA00023125"/>
    </source>
</evidence>
<reference evidence="5" key="1">
    <citation type="submission" date="2018-12" db="EMBL/GenBank/DDBJ databases">
        <authorList>
            <person name="Will S."/>
            <person name="Neumann-Schaal M."/>
            <person name="Henke P."/>
        </authorList>
    </citation>
    <scope>NUCLEOTIDE SEQUENCE</scope>
    <source>
        <strain evidence="5">PCC 7102</strain>
    </source>
</reference>
<accession>A0A3S5K375</accession>
<dbReference type="InterPro" id="IPR036390">
    <property type="entry name" value="WH_DNA-bd_sf"/>
</dbReference>
<organism evidence="5 6">
    <name type="scientific">Dulcicalothrix desertica PCC 7102</name>
    <dbReference type="NCBI Taxonomy" id="232991"/>
    <lineage>
        <taxon>Bacteria</taxon>
        <taxon>Bacillati</taxon>
        <taxon>Cyanobacteriota</taxon>
        <taxon>Cyanophyceae</taxon>
        <taxon>Nostocales</taxon>
        <taxon>Calotrichaceae</taxon>
        <taxon>Dulcicalothrix</taxon>
    </lineage>
</organism>
<dbReference type="GO" id="GO:0003677">
    <property type="term" value="F:DNA binding"/>
    <property type="evidence" value="ECO:0007669"/>
    <property type="project" value="UniProtKB-KW"/>
</dbReference>
<name>A0A3S5K375_9CYAN</name>
<dbReference type="Proteomes" id="UP000271624">
    <property type="component" value="Unassembled WGS sequence"/>
</dbReference>
<evidence type="ECO:0000256" key="3">
    <source>
        <dbReference type="ARBA" id="ARBA00023163"/>
    </source>
</evidence>
<keyword evidence="2" id="KW-0238">DNA-binding</keyword>
<evidence type="ECO:0000313" key="6">
    <source>
        <dbReference type="Proteomes" id="UP000271624"/>
    </source>
</evidence>
<dbReference type="CDD" id="cd00090">
    <property type="entry name" value="HTH_ARSR"/>
    <property type="match status" value="1"/>
</dbReference>
<proteinExistence type="predicted"/>
<keyword evidence="1" id="KW-0805">Transcription regulation</keyword>
<dbReference type="InterPro" id="IPR036388">
    <property type="entry name" value="WH-like_DNA-bd_sf"/>
</dbReference>
<dbReference type="EMBL" id="RSCL01000009">
    <property type="protein sequence ID" value="RUT05216.1"/>
    <property type="molecule type" value="Genomic_DNA"/>
</dbReference>
<evidence type="ECO:0000313" key="5">
    <source>
        <dbReference type="EMBL" id="RUT05216.1"/>
    </source>
</evidence>
<dbReference type="PROSITE" id="PS50987">
    <property type="entry name" value="HTH_ARSR_2"/>
    <property type="match status" value="1"/>
</dbReference>
<dbReference type="AlphaFoldDB" id="A0A3S5K375"/>
<comment type="caution">
    <text evidence="5">The sequence shown here is derived from an EMBL/GenBank/DDBJ whole genome shotgun (WGS) entry which is preliminary data.</text>
</comment>
<evidence type="ECO:0000259" key="4">
    <source>
        <dbReference type="PROSITE" id="PS50987"/>
    </source>
</evidence>
<protein>
    <submittedName>
        <fullName evidence="5">Transcriptional regulator</fullName>
    </submittedName>
</protein>